<dbReference type="InterPro" id="IPR001878">
    <property type="entry name" value="Znf_CCHC"/>
</dbReference>
<reference evidence="3" key="2">
    <citation type="journal article" date="2024" name="Plant">
        <title>Genomic evolution and insights into agronomic trait innovations of Sesamum species.</title>
        <authorList>
            <person name="Miao H."/>
            <person name="Wang L."/>
            <person name="Qu L."/>
            <person name="Liu H."/>
            <person name="Sun Y."/>
            <person name="Le M."/>
            <person name="Wang Q."/>
            <person name="Wei S."/>
            <person name="Zheng Y."/>
            <person name="Lin W."/>
            <person name="Duan Y."/>
            <person name="Cao H."/>
            <person name="Xiong S."/>
            <person name="Wang X."/>
            <person name="Wei L."/>
            <person name="Li C."/>
            <person name="Ma Q."/>
            <person name="Ju M."/>
            <person name="Zhao R."/>
            <person name="Li G."/>
            <person name="Mu C."/>
            <person name="Tian Q."/>
            <person name="Mei H."/>
            <person name="Zhang T."/>
            <person name="Gao T."/>
            <person name="Zhang H."/>
        </authorList>
    </citation>
    <scope>NUCLEOTIDE SEQUENCE</scope>
    <source>
        <strain evidence="3">KEN8</strain>
    </source>
</reference>
<dbReference type="EMBL" id="JACGWM010001743">
    <property type="protein sequence ID" value="KAL0288472.1"/>
    <property type="molecule type" value="Genomic_DNA"/>
</dbReference>
<dbReference type="InterPro" id="IPR040256">
    <property type="entry name" value="At4g02000-like"/>
</dbReference>
<reference evidence="3" key="1">
    <citation type="submission" date="2020-06" db="EMBL/GenBank/DDBJ databases">
        <authorList>
            <person name="Li T."/>
            <person name="Hu X."/>
            <person name="Zhang T."/>
            <person name="Song X."/>
            <person name="Zhang H."/>
            <person name="Dai N."/>
            <person name="Sheng W."/>
            <person name="Hou X."/>
            <person name="Wei L."/>
        </authorList>
    </citation>
    <scope>NUCLEOTIDE SEQUENCE</scope>
    <source>
        <strain evidence="3">KEN8</strain>
        <tissue evidence="3">Leaf</tissue>
    </source>
</reference>
<dbReference type="PANTHER" id="PTHR31286:SF178">
    <property type="entry name" value="DUF4283 DOMAIN-CONTAINING PROTEIN"/>
    <property type="match status" value="1"/>
</dbReference>
<keyword evidence="1" id="KW-0479">Metal-binding</keyword>
<feature type="domain" description="CCHC-type" evidence="2">
    <location>
        <begin position="182"/>
        <end position="196"/>
    </location>
</feature>
<evidence type="ECO:0000256" key="1">
    <source>
        <dbReference type="PROSITE-ProRule" id="PRU00047"/>
    </source>
</evidence>
<sequence length="293" mass="33587">MVSLCQTLEGTLLDWGHNELLLVGRLLSHRSTKFDALKYVLSSLLQPVKGLSIHRISKDRFCLQFNHYLDKQQALEGRPWTFDKNNGVNPIDVCLEWSPFMVYVHDIPLSLQTREMANHIGNKLGQFVDIELFAYGANWSSNWRLSINLNVSKPLKRAIRLRSVEGEGKLVTFTYEKLPNFCYLCGTLGHISKFCPICYEDDFIDPGKTLPFGLWLKASNRVRFSNNLLGSYRNLFNSRVRPTFSSPSFPPESTHKSNQIRGVRIFGDFSCPIRGKSAETEHNFCFFPKEGKI</sequence>
<dbReference type="InterPro" id="IPR025558">
    <property type="entry name" value="DUF4283"/>
</dbReference>
<dbReference type="InterPro" id="IPR025836">
    <property type="entry name" value="Zn_knuckle_CX2CX4HX4C"/>
</dbReference>
<gene>
    <name evidence="3" type="ORF">Scaly_2729400</name>
</gene>
<dbReference type="GO" id="GO:0008270">
    <property type="term" value="F:zinc ion binding"/>
    <property type="evidence" value="ECO:0007669"/>
    <property type="project" value="UniProtKB-KW"/>
</dbReference>
<protein>
    <recommendedName>
        <fullName evidence="2">CCHC-type domain-containing protein</fullName>
    </recommendedName>
</protein>
<accession>A0AAW2J326</accession>
<keyword evidence="1" id="KW-0863">Zinc-finger</keyword>
<dbReference type="PANTHER" id="PTHR31286">
    <property type="entry name" value="GLYCINE-RICH CELL WALL STRUCTURAL PROTEIN 1.8-LIKE"/>
    <property type="match status" value="1"/>
</dbReference>
<dbReference type="Pfam" id="PF14392">
    <property type="entry name" value="zf-CCHC_4"/>
    <property type="match status" value="1"/>
</dbReference>
<name>A0AAW2J326_9LAMI</name>
<dbReference type="GO" id="GO:0003676">
    <property type="term" value="F:nucleic acid binding"/>
    <property type="evidence" value="ECO:0007669"/>
    <property type="project" value="InterPro"/>
</dbReference>
<comment type="caution">
    <text evidence="3">The sequence shown here is derived from an EMBL/GenBank/DDBJ whole genome shotgun (WGS) entry which is preliminary data.</text>
</comment>
<evidence type="ECO:0000313" key="3">
    <source>
        <dbReference type="EMBL" id="KAL0288472.1"/>
    </source>
</evidence>
<evidence type="ECO:0000259" key="2">
    <source>
        <dbReference type="PROSITE" id="PS50158"/>
    </source>
</evidence>
<proteinExistence type="predicted"/>
<organism evidence="3">
    <name type="scientific">Sesamum calycinum</name>
    <dbReference type="NCBI Taxonomy" id="2727403"/>
    <lineage>
        <taxon>Eukaryota</taxon>
        <taxon>Viridiplantae</taxon>
        <taxon>Streptophyta</taxon>
        <taxon>Embryophyta</taxon>
        <taxon>Tracheophyta</taxon>
        <taxon>Spermatophyta</taxon>
        <taxon>Magnoliopsida</taxon>
        <taxon>eudicotyledons</taxon>
        <taxon>Gunneridae</taxon>
        <taxon>Pentapetalae</taxon>
        <taxon>asterids</taxon>
        <taxon>lamiids</taxon>
        <taxon>Lamiales</taxon>
        <taxon>Pedaliaceae</taxon>
        <taxon>Sesamum</taxon>
    </lineage>
</organism>
<dbReference type="Pfam" id="PF14111">
    <property type="entry name" value="DUF4283"/>
    <property type="match status" value="1"/>
</dbReference>
<keyword evidence="1" id="KW-0862">Zinc</keyword>
<dbReference type="AlphaFoldDB" id="A0AAW2J326"/>
<dbReference type="PROSITE" id="PS50158">
    <property type="entry name" value="ZF_CCHC"/>
    <property type="match status" value="1"/>
</dbReference>